<dbReference type="InterPro" id="IPR005225">
    <property type="entry name" value="Small_GTP-bd"/>
</dbReference>
<comment type="similarity">
    <text evidence="5">Belongs to the small GTPase superfamily. Arf family.</text>
</comment>
<dbReference type="SMART" id="SM00175">
    <property type="entry name" value="RAB"/>
    <property type="match status" value="1"/>
</dbReference>
<dbReference type="PANTHER" id="PTHR11711">
    <property type="entry name" value="ADP RIBOSYLATION FACTOR-RELATED"/>
    <property type="match status" value="1"/>
</dbReference>
<keyword evidence="4" id="KW-0479">Metal-binding</keyword>
<evidence type="ECO:0000256" key="1">
    <source>
        <dbReference type="ARBA" id="ARBA00022741"/>
    </source>
</evidence>
<keyword evidence="4" id="KW-0460">Magnesium</keyword>
<dbReference type="NCBIfam" id="TIGR00231">
    <property type="entry name" value="small_GTP"/>
    <property type="match status" value="1"/>
</dbReference>
<comment type="caution">
    <text evidence="8">The sequence shown here is derived from an EMBL/GenBank/DDBJ whole genome shotgun (WGS) entry which is preliminary data.</text>
</comment>
<keyword evidence="11" id="KW-1185">Reference proteome</keyword>
<evidence type="ECO:0000256" key="5">
    <source>
        <dbReference type="RuleBase" id="RU003925"/>
    </source>
</evidence>
<dbReference type="SMART" id="SM00177">
    <property type="entry name" value="ARF"/>
    <property type="match status" value="1"/>
</dbReference>
<accession>A0A5A8DGW8</accession>
<dbReference type="Proteomes" id="UP000323011">
    <property type="component" value="Unassembled WGS sequence"/>
</dbReference>
<dbReference type="SUPFAM" id="SSF52540">
    <property type="entry name" value="P-loop containing nucleoside triphosphate hydrolases"/>
    <property type="match status" value="1"/>
</dbReference>
<dbReference type="GO" id="GO:0003924">
    <property type="term" value="F:GTPase activity"/>
    <property type="evidence" value="ECO:0007669"/>
    <property type="project" value="InterPro"/>
</dbReference>
<dbReference type="AlphaFoldDB" id="A0A5A8DGW8"/>
<organism evidence="8 10">
    <name type="scientific">Cafeteria roenbergensis</name>
    <name type="common">Marine flagellate</name>
    <dbReference type="NCBI Taxonomy" id="33653"/>
    <lineage>
        <taxon>Eukaryota</taxon>
        <taxon>Sar</taxon>
        <taxon>Stramenopiles</taxon>
        <taxon>Bigyra</taxon>
        <taxon>Opalozoa</taxon>
        <taxon>Bicosoecida</taxon>
        <taxon>Cafeteriaceae</taxon>
        <taxon>Cafeteria</taxon>
    </lineage>
</organism>
<evidence type="ECO:0000256" key="3">
    <source>
        <dbReference type="PIRSR" id="PIRSR606689-1"/>
    </source>
</evidence>
<feature type="binding site" evidence="4">
    <location>
        <position position="48"/>
    </location>
    <ligand>
        <name>Mg(2+)</name>
        <dbReference type="ChEBI" id="CHEBI:18420"/>
    </ligand>
</feature>
<dbReference type="Gene3D" id="3.40.50.300">
    <property type="entry name" value="P-loop containing nucleotide triphosphate hydrolases"/>
    <property type="match status" value="1"/>
</dbReference>
<dbReference type="PRINTS" id="PR00328">
    <property type="entry name" value="SAR1GTPBP"/>
</dbReference>
<evidence type="ECO:0000313" key="10">
    <source>
        <dbReference type="Proteomes" id="UP000322899"/>
    </source>
</evidence>
<feature type="binding site" evidence="3">
    <location>
        <begin position="24"/>
        <end position="31"/>
    </location>
    <ligand>
        <name>GTP</name>
        <dbReference type="ChEBI" id="CHEBI:37565"/>
    </ligand>
</feature>
<dbReference type="PROSITE" id="PS51417">
    <property type="entry name" value="ARF"/>
    <property type="match status" value="1"/>
</dbReference>
<dbReference type="Proteomes" id="UP000322899">
    <property type="component" value="Unassembled WGS sequence"/>
</dbReference>
<dbReference type="EMBL" id="VLTL01000011">
    <property type="protein sequence ID" value="KAA0170710.1"/>
    <property type="molecule type" value="Genomic_DNA"/>
</dbReference>
<evidence type="ECO:0000313" key="13">
    <source>
        <dbReference type="Proteomes" id="UP000325113"/>
    </source>
</evidence>
<keyword evidence="2 3" id="KW-0342">GTP-binding</keyword>
<evidence type="ECO:0000313" key="12">
    <source>
        <dbReference type="Proteomes" id="UP000324907"/>
    </source>
</evidence>
<dbReference type="InterPro" id="IPR024156">
    <property type="entry name" value="Small_GTPase_ARF"/>
</dbReference>
<dbReference type="GO" id="GO:0046872">
    <property type="term" value="F:metal ion binding"/>
    <property type="evidence" value="ECO:0007669"/>
    <property type="project" value="UniProtKB-KW"/>
</dbReference>
<evidence type="ECO:0000313" key="8">
    <source>
        <dbReference type="EMBL" id="KAA0164625.1"/>
    </source>
</evidence>
<feature type="binding site" evidence="4">
    <location>
        <position position="31"/>
    </location>
    <ligand>
        <name>Mg(2+)</name>
        <dbReference type="ChEBI" id="CHEBI:18420"/>
    </ligand>
</feature>
<dbReference type="Pfam" id="PF00025">
    <property type="entry name" value="Arf"/>
    <property type="match status" value="1"/>
</dbReference>
<evidence type="ECO:0000256" key="2">
    <source>
        <dbReference type="ARBA" id="ARBA00023134"/>
    </source>
</evidence>
<dbReference type="EMBL" id="VLTO01000100">
    <property type="protein sequence ID" value="KAA0164625.1"/>
    <property type="molecule type" value="Genomic_DNA"/>
</dbReference>
<dbReference type="OrthoDB" id="2011769at2759"/>
<keyword evidence="1 3" id="KW-0547">Nucleotide-binding</keyword>
<evidence type="ECO:0000256" key="4">
    <source>
        <dbReference type="PIRSR" id="PIRSR606689-2"/>
    </source>
</evidence>
<reference evidence="10 11" key="1">
    <citation type="submission" date="2019-07" db="EMBL/GenBank/DDBJ databases">
        <title>Genomes of Cafeteria roenbergensis.</title>
        <authorList>
            <person name="Fischer M.G."/>
            <person name="Hackl T."/>
            <person name="Roman M."/>
        </authorList>
    </citation>
    <scope>NUCLEOTIDE SEQUENCE [LARGE SCALE GENOMIC DNA]</scope>
    <source>
        <strain evidence="6 11">BVI</strain>
        <strain evidence="7 13">Cflag</strain>
        <strain evidence="8 10">E4-10P</strain>
        <strain evidence="9 12">RCC970-E3</strain>
    </source>
</reference>
<feature type="binding site" evidence="3">
    <location>
        <position position="70"/>
    </location>
    <ligand>
        <name>GTP</name>
        <dbReference type="ChEBI" id="CHEBI:37565"/>
    </ligand>
</feature>
<protein>
    <recommendedName>
        <fullName evidence="14">ADP-ribosylation factor-like protein 1</fullName>
    </recommendedName>
</protein>
<dbReference type="GO" id="GO:0005525">
    <property type="term" value="F:GTP binding"/>
    <property type="evidence" value="ECO:0007669"/>
    <property type="project" value="UniProtKB-KW"/>
</dbReference>
<evidence type="ECO:0000313" key="11">
    <source>
        <dbReference type="Proteomes" id="UP000323011"/>
    </source>
</evidence>
<dbReference type="SMART" id="SM00178">
    <property type="entry name" value="SAR"/>
    <property type="match status" value="1"/>
</dbReference>
<evidence type="ECO:0000313" key="6">
    <source>
        <dbReference type="EMBL" id="KAA0153185.1"/>
    </source>
</evidence>
<dbReference type="InterPro" id="IPR027417">
    <property type="entry name" value="P-loop_NTPase"/>
</dbReference>
<dbReference type="FunFam" id="3.40.50.300:FF:000624">
    <property type="entry name" value="ADP-ribosylation factor 1"/>
    <property type="match status" value="1"/>
</dbReference>
<dbReference type="Proteomes" id="UP000324907">
    <property type="component" value="Unassembled WGS sequence"/>
</dbReference>
<proteinExistence type="inferred from homology"/>
<evidence type="ECO:0008006" key="14">
    <source>
        <dbReference type="Google" id="ProtNLM"/>
    </source>
</evidence>
<feature type="binding site" evidence="3">
    <location>
        <begin position="126"/>
        <end position="129"/>
    </location>
    <ligand>
        <name>GTP</name>
        <dbReference type="ChEBI" id="CHEBI:37565"/>
    </ligand>
</feature>
<dbReference type="OMA" id="MGAGMSW"/>
<name>A0A5A8DGW8_CAFRO</name>
<dbReference type="EMBL" id="VLTN01000017">
    <property type="protein sequence ID" value="KAA0153185.1"/>
    <property type="molecule type" value="Genomic_DNA"/>
</dbReference>
<evidence type="ECO:0000313" key="7">
    <source>
        <dbReference type="EMBL" id="KAA0162637.1"/>
    </source>
</evidence>
<evidence type="ECO:0000313" key="9">
    <source>
        <dbReference type="EMBL" id="KAA0170710.1"/>
    </source>
</evidence>
<dbReference type="EMBL" id="VLTM01000026">
    <property type="protein sequence ID" value="KAA0162637.1"/>
    <property type="molecule type" value="Genomic_DNA"/>
</dbReference>
<dbReference type="Proteomes" id="UP000325113">
    <property type="component" value="Unassembled WGS sequence"/>
</dbReference>
<sequence length="182" mass="19954">MGMLFSSLFDTVFGKKEVRVLILGLDNAGKTTILFRLQLDEPVSTAPTIGFNVETLQYKNIKFQVWDLGGQSSIRPFWRCYYPNTDAVVFVVDSTDVDRIGTARSALHGLLAEEDLKGAHLAVFANKQDMAGALKASEISEALGLSTIKDRHWAIQATSAKDGVGLWDGFDWIVARIKGTTG</sequence>
<dbReference type="InterPro" id="IPR006689">
    <property type="entry name" value="Small_GTPase_ARF/SAR"/>
</dbReference>
<dbReference type="CDD" id="cd04151">
    <property type="entry name" value="Arl1"/>
    <property type="match status" value="1"/>
</dbReference>
<gene>
    <name evidence="8" type="ORF">FNF27_07766</name>
    <name evidence="9" type="ORF">FNF28_01254</name>
    <name evidence="6" type="ORF">FNF29_03373</name>
    <name evidence="7" type="ORF">FNF31_03165</name>
</gene>